<gene>
    <name evidence="1" type="ORF">BN1804_00223</name>
</gene>
<sequence>MKLLLTPYIQPDLGVVLLKPEAELLEQLKQHSRVIISDVPKSLDKWPSGALTGNEQPLLNNKSIVDFLNNEKVIQSMGGLASMNMWIGRNTHCCQINDEHDSYHHHELTTTWHKDGVIRTCWYHDNHIRNSSAGWVAELAYKNRITWMIDTIRSRLRLNDSHSLTIPDFFAFAVMHKLVNELPDAILRRILNWSDKPKDRRVHGGFPEADIVPNEVTALSAMNARLDAIKPVINVTVDPEPPASFLLKPKMRRWENTQWLQWVKTQPCCVCGQQSDDPHHIIGHGMGGMGTKAHDLFTIPLCRQHHDELHRDPKLWEATYGNQIELLFSFLNRSLGMGALV</sequence>
<dbReference type="RefSeq" id="WP_072062654.1">
    <property type="nucleotide sequence ID" value="NZ_CVRY01000001.1"/>
</dbReference>
<evidence type="ECO:0008006" key="3">
    <source>
        <dbReference type="Google" id="ProtNLM"/>
    </source>
</evidence>
<evidence type="ECO:0000313" key="1">
    <source>
        <dbReference type="EMBL" id="CRL59050.1"/>
    </source>
</evidence>
<dbReference type="AlphaFoldDB" id="A0A0G4PZQ1"/>
<name>A0A0G4PZQ1_9GAMM</name>
<accession>A0A0G4PZQ1</accession>
<dbReference type="Gene3D" id="3.30.40.190">
    <property type="match status" value="1"/>
</dbReference>
<dbReference type="Proteomes" id="UP000183920">
    <property type="component" value="Unassembled WGS sequence"/>
</dbReference>
<dbReference type="InterPro" id="IPR010373">
    <property type="entry name" value="DUF968"/>
</dbReference>
<reference evidence="2" key="1">
    <citation type="submission" date="2015-06" db="EMBL/GenBank/DDBJ databases">
        <authorList>
            <person name="Urmite Genomes"/>
        </authorList>
    </citation>
    <scope>NUCLEOTIDE SEQUENCE [LARGE SCALE GENOMIC DNA]</scope>
    <source>
        <strain evidence="2">CSUR P1867</strain>
    </source>
</reference>
<protein>
    <recommendedName>
        <fullName evidence="3">HNH nuclease domain-containing protein</fullName>
    </recommendedName>
</protein>
<proteinExistence type="predicted"/>
<organism evidence="1 2">
    <name type="scientific">Proteus penneri</name>
    <dbReference type="NCBI Taxonomy" id="102862"/>
    <lineage>
        <taxon>Bacteria</taxon>
        <taxon>Pseudomonadati</taxon>
        <taxon>Pseudomonadota</taxon>
        <taxon>Gammaproteobacteria</taxon>
        <taxon>Enterobacterales</taxon>
        <taxon>Morganellaceae</taxon>
        <taxon>Proteus</taxon>
    </lineage>
</organism>
<evidence type="ECO:0000313" key="2">
    <source>
        <dbReference type="Proteomes" id="UP000183920"/>
    </source>
</evidence>
<dbReference type="Pfam" id="PF06147">
    <property type="entry name" value="DUF968"/>
    <property type="match status" value="1"/>
</dbReference>
<dbReference type="EMBL" id="CVRY01000001">
    <property type="protein sequence ID" value="CRL59050.1"/>
    <property type="molecule type" value="Genomic_DNA"/>
</dbReference>